<dbReference type="InterPro" id="IPR024747">
    <property type="entry name" value="Pyridox_Oxase-rel"/>
</dbReference>
<dbReference type="InterPro" id="IPR012349">
    <property type="entry name" value="Split_barrel_FMN-bd"/>
</dbReference>
<dbReference type="PANTHER" id="PTHR34071">
    <property type="entry name" value="5-NITROIMIDAZOLE ANTIBIOTICS RESISTANCE PROTEIN, NIMA-FAMILY-RELATED PROTEIN-RELATED"/>
    <property type="match status" value="1"/>
</dbReference>
<dbReference type="KEGG" id="cpae:CPAST_c38140"/>
<gene>
    <name evidence="1" type="ORF">CLPA_c38140</name>
    <name evidence="2" type="ORF">CP6013_03391</name>
</gene>
<evidence type="ECO:0000313" key="2">
    <source>
        <dbReference type="EMBL" id="KRU14135.1"/>
    </source>
</evidence>
<dbReference type="EMBL" id="JPGY02000001">
    <property type="protein sequence ID" value="KRU14135.1"/>
    <property type="molecule type" value="Genomic_DNA"/>
</dbReference>
<evidence type="ECO:0000313" key="3">
    <source>
        <dbReference type="Proteomes" id="UP000028042"/>
    </source>
</evidence>
<sequence>MEKIKYTQRICEDKERIKNFLVEKRVGTLSMCDKEGNPYALPMNYLYYNDKIYIHGMGSGKKNTILAEKPSVCFTIFEEFGTVTDPVPCKCDTSYLSVVIFGKAVLVEDLEEKAQVLTQLVEKFMPNFFKNPLSKQFIGKYHSSFDNKTVAVYCIDPEDLTAKENPIDMDHMFNGNKSK</sequence>
<proteinExistence type="predicted"/>
<dbReference type="Gene3D" id="2.30.110.10">
    <property type="entry name" value="Electron Transport, Fmn-binding Protein, Chain A"/>
    <property type="match status" value="1"/>
</dbReference>
<dbReference type="Pfam" id="PF12900">
    <property type="entry name" value="Pyridox_ox_2"/>
    <property type="match status" value="1"/>
</dbReference>
<reference evidence="1 4" key="1">
    <citation type="journal article" date="2015" name="Genome Announc.">
        <title>Complete Genome Sequence of the Nitrogen-Fixing and Solvent-Producing Clostridium pasteurianum DSM 525.</title>
        <authorList>
            <person name="Poehlein A."/>
            <person name="Grosse-Honebrink A."/>
            <person name="Zhang Y."/>
            <person name="Minton N.P."/>
            <person name="Daniel R."/>
        </authorList>
    </citation>
    <scope>NUCLEOTIDE SEQUENCE [LARGE SCALE GENOMIC DNA]</scope>
    <source>
        <strain evidence="1">DSM 525</strain>
        <strain evidence="4">DSM 525 / ATCC 6013</strain>
    </source>
</reference>
<dbReference type="AlphaFoldDB" id="A0A0H3J991"/>
<reference evidence="2" key="2">
    <citation type="submission" date="2015-10" db="EMBL/GenBank/DDBJ databases">
        <title>Improved Draft Genome Sequence of Clostridium pasteurianum Strain ATCC 6013 (DSM 525) Using a Hybrid Next-Generation Sequencing Approach.</title>
        <authorList>
            <person name="Pyne M.E."/>
            <person name="Utturkar S.M."/>
            <person name="Brown S.D."/>
            <person name="Moo-Young M."/>
            <person name="Chung D.A."/>
            <person name="Chou P.C."/>
        </authorList>
    </citation>
    <scope>NUCLEOTIDE SEQUENCE</scope>
    <source>
        <strain evidence="2">ATCC 6013</strain>
    </source>
</reference>
<dbReference type="GeneID" id="93075900"/>
<accession>A0A0H3J991</accession>
<protein>
    <submittedName>
        <fullName evidence="1">Putative flavin-nucleotide-binding protein</fullName>
    </submittedName>
    <submittedName>
        <fullName evidence="2">Pyridoxamine 5'-phosphate oxidase-related protein</fullName>
    </submittedName>
</protein>
<dbReference type="PANTHER" id="PTHR34071:SF2">
    <property type="entry name" value="FLAVIN-NUCLEOTIDE-BINDING PROTEIN"/>
    <property type="match status" value="1"/>
</dbReference>
<reference evidence="2 3" key="3">
    <citation type="journal article" name="Genome Announc.">
        <title>Improved Draft Genome Sequence of Clostridium pasteurianum Strain ATCC 6013 (DSM 525) Using a Hybrid Next-Generation Sequencing Approach.</title>
        <authorList>
            <person name="Pyne M.E."/>
            <person name="Utturkar S."/>
            <person name="Brown S.D."/>
            <person name="Moo-Young M."/>
            <person name="Chung D.A."/>
            <person name="Chou C.P."/>
        </authorList>
    </citation>
    <scope>NUCLEOTIDE SEQUENCE [LARGE SCALE GENOMIC DNA]</scope>
    <source>
        <strain evidence="2 3">ATCC 6013</strain>
    </source>
</reference>
<dbReference type="PATRIC" id="fig|1262449.3.peg.3632"/>
<dbReference type="KEGG" id="cpat:CLPA_c38140"/>
<dbReference type="RefSeq" id="WP_003447696.1">
    <property type="nucleotide sequence ID" value="NZ_ANZB01000016.1"/>
</dbReference>
<evidence type="ECO:0000313" key="1">
    <source>
        <dbReference type="EMBL" id="AJA53840.1"/>
    </source>
</evidence>
<evidence type="ECO:0000313" key="4">
    <source>
        <dbReference type="Proteomes" id="UP000030905"/>
    </source>
</evidence>
<name>A0A0H3J991_CLOPA</name>
<keyword evidence="4" id="KW-1185">Reference proteome</keyword>
<dbReference type="eggNOG" id="COG3467">
    <property type="taxonomic scope" value="Bacteria"/>
</dbReference>
<dbReference type="SUPFAM" id="SSF50475">
    <property type="entry name" value="FMN-binding split barrel"/>
    <property type="match status" value="1"/>
</dbReference>
<dbReference type="Proteomes" id="UP000030905">
    <property type="component" value="Chromosome"/>
</dbReference>
<dbReference type="Proteomes" id="UP000028042">
    <property type="component" value="Unassembled WGS sequence"/>
</dbReference>
<dbReference type="EMBL" id="CP009268">
    <property type="protein sequence ID" value="AJA53840.1"/>
    <property type="molecule type" value="Genomic_DNA"/>
</dbReference>
<organism evidence="1 4">
    <name type="scientific">Clostridium pasteurianum DSM 525 = ATCC 6013</name>
    <dbReference type="NCBI Taxonomy" id="1262449"/>
    <lineage>
        <taxon>Bacteria</taxon>
        <taxon>Bacillati</taxon>
        <taxon>Bacillota</taxon>
        <taxon>Clostridia</taxon>
        <taxon>Eubacteriales</taxon>
        <taxon>Clostridiaceae</taxon>
        <taxon>Clostridium</taxon>
    </lineage>
</organism>